<dbReference type="EMBL" id="JAOPJF010000037">
    <property type="protein sequence ID" value="KAK1143706.1"/>
    <property type="molecule type" value="Genomic_DNA"/>
</dbReference>
<dbReference type="Proteomes" id="UP001177260">
    <property type="component" value="Unassembled WGS sequence"/>
</dbReference>
<sequence>MSDNTHERSATTPVSPIMCVARPDCLTPDNHSVSSDACSTDSSDFLSHSEPSLTIEPVQRDVEDTLKTITSATEALLPMIDILAGVCHDLGALAPYLTDLGQALRRTADHLARTRDHTEKAIFDPEPAASHDTSDPADSRKSSFVRQRHIDTSDEPSTSGIAPDKKPVNKLFANTSTPPTLSRTDNESSESDESSGSSIALMTKRQKTNPVESSIPHETKKDRKKVMSASPAVPSNGKSHNQIMENEMAFDKPAQIAPGVYPHEYRSLSLPPRPPRGDDNRPRPINTIELQALPNLPRRLSTQDSPTTRASNQDVVPNGTGFHAVELPGRPPVFSAEVGVGPQYVQPTQDSPLLHQQFHYPSPLSSSAGPYPISPGLPGVVNPYQRTTWPKKSFATMPSNDGIGHALNSGPNPGPGRPRQTQNRGSSLLPGSLEQPFTDKARK</sequence>
<proteinExistence type="predicted"/>
<name>A0ACC3B180_9EURO</name>
<evidence type="ECO:0000313" key="2">
    <source>
        <dbReference type="Proteomes" id="UP001177260"/>
    </source>
</evidence>
<gene>
    <name evidence="1" type="ORF">N8T08_006106</name>
</gene>
<accession>A0ACC3B180</accession>
<protein>
    <submittedName>
        <fullName evidence="1">Uncharacterized protein</fullName>
    </submittedName>
</protein>
<keyword evidence="2" id="KW-1185">Reference proteome</keyword>
<evidence type="ECO:0000313" key="1">
    <source>
        <dbReference type="EMBL" id="KAK1143706.1"/>
    </source>
</evidence>
<comment type="caution">
    <text evidence="1">The sequence shown here is derived from an EMBL/GenBank/DDBJ whole genome shotgun (WGS) entry which is preliminary data.</text>
</comment>
<reference evidence="1 2" key="1">
    <citation type="journal article" date="2023" name="ACS Omega">
        <title>Identification of the Neoaspergillic Acid Biosynthesis Gene Cluster by Establishing an In Vitro CRISPR-Ribonucleoprotein Genetic System in Aspergillus melleus.</title>
        <authorList>
            <person name="Yuan B."/>
            <person name="Grau M.F."/>
            <person name="Murata R.M."/>
            <person name="Torok T."/>
            <person name="Venkateswaran K."/>
            <person name="Stajich J.E."/>
            <person name="Wang C.C.C."/>
        </authorList>
    </citation>
    <scope>NUCLEOTIDE SEQUENCE [LARGE SCALE GENOMIC DNA]</scope>
    <source>
        <strain evidence="1 2">IMV 1140</strain>
    </source>
</reference>
<organism evidence="1 2">
    <name type="scientific">Aspergillus melleus</name>
    <dbReference type="NCBI Taxonomy" id="138277"/>
    <lineage>
        <taxon>Eukaryota</taxon>
        <taxon>Fungi</taxon>
        <taxon>Dikarya</taxon>
        <taxon>Ascomycota</taxon>
        <taxon>Pezizomycotina</taxon>
        <taxon>Eurotiomycetes</taxon>
        <taxon>Eurotiomycetidae</taxon>
        <taxon>Eurotiales</taxon>
        <taxon>Aspergillaceae</taxon>
        <taxon>Aspergillus</taxon>
        <taxon>Aspergillus subgen. Circumdati</taxon>
    </lineage>
</organism>